<dbReference type="GO" id="GO:0005829">
    <property type="term" value="C:cytosol"/>
    <property type="evidence" value="ECO:0007669"/>
    <property type="project" value="InterPro"/>
</dbReference>
<evidence type="ECO:0000313" key="3">
    <source>
        <dbReference type="EMBL" id="MBF0871998.1"/>
    </source>
</evidence>
<dbReference type="Gene3D" id="1.20.1050.10">
    <property type="match status" value="1"/>
</dbReference>
<dbReference type="SUPFAM" id="SSF52833">
    <property type="entry name" value="Thioredoxin-like"/>
    <property type="match status" value="1"/>
</dbReference>
<dbReference type="Gene3D" id="3.40.30.10">
    <property type="entry name" value="Glutaredoxin"/>
    <property type="match status" value="1"/>
</dbReference>
<dbReference type="NCBIfam" id="NF007702">
    <property type="entry name" value="PRK10387.1"/>
    <property type="match status" value="1"/>
</dbReference>
<dbReference type="AlphaFoldDB" id="A0A149S6H5"/>
<dbReference type="InterPro" id="IPR036282">
    <property type="entry name" value="Glutathione-S-Trfase_C_sf"/>
</dbReference>
<organism evidence="3 4">
    <name type="scientific">Gluconobacter japonicus</name>
    <dbReference type="NCBI Taxonomy" id="376620"/>
    <lineage>
        <taxon>Bacteria</taxon>
        <taxon>Pseudomonadati</taxon>
        <taxon>Pseudomonadota</taxon>
        <taxon>Alphaproteobacteria</taxon>
        <taxon>Acetobacterales</taxon>
        <taxon>Acetobacteraceae</taxon>
        <taxon>Gluconobacter</taxon>
    </lineage>
</organism>
<dbReference type="GeneID" id="81475866"/>
<feature type="domain" description="Glutaredoxin 2 C-terminal" evidence="1">
    <location>
        <begin position="88"/>
        <end position="214"/>
    </location>
</feature>
<dbReference type="InterPro" id="IPR036249">
    <property type="entry name" value="Thioredoxin-like_sf"/>
</dbReference>
<dbReference type="Proteomes" id="UP000661006">
    <property type="component" value="Unassembled WGS sequence"/>
</dbReference>
<dbReference type="CDD" id="cd03037">
    <property type="entry name" value="GST_N_GRX2"/>
    <property type="match status" value="1"/>
</dbReference>
<name>A0A149S6H5_GLUJA</name>
<dbReference type="InterPro" id="IPR007494">
    <property type="entry name" value="Glutaredoxin2_C"/>
</dbReference>
<evidence type="ECO:0000313" key="4">
    <source>
        <dbReference type="Proteomes" id="UP000661006"/>
    </source>
</evidence>
<dbReference type="InterPro" id="IPR011901">
    <property type="entry name" value="Grx2"/>
</dbReference>
<dbReference type="InterPro" id="IPR004045">
    <property type="entry name" value="Glutathione_S-Trfase_N"/>
</dbReference>
<protein>
    <submittedName>
        <fullName evidence="3">Glutaredoxin 2</fullName>
    </submittedName>
</protein>
<dbReference type="NCBIfam" id="TIGR02182">
    <property type="entry name" value="GRXB"/>
    <property type="match status" value="1"/>
</dbReference>
<dbReference type="RefSeq" id="WP_062015988.1">
    <property type="nucleotide sequence ID" value="NZ_JABCQN010000011.1"/>
</dbReference>
<accession>A0A149S6H5</accession>
<dbReference type="Pfam" id="PF04399">
    <property type="entry name" value="Glutaredoxin2_C"/>
    <property type="match status" value="1"/>
</dbReference>
<evidence type="ECO:0000259" key="2">
    <source>
        <dbReference type="Pfam" id="PF13417"/>
    </source>
</evidence>
<proteinExistence type="predicted"/>
<gene>
    <name evidence="3" type="primary">grxB</name>
    <name evidence="3" type="ORF">HKD32_14315</name>
</gene>
<dbReference type="EMBL" id="JABCQN010000011">
    <property type="protein sequence ID" value="MBF0871998.1"/>
    <property type="molecule type" value="Genomic_DNA"/>
</dbReference>
<sequence>MNQTTRILHIYEHCPFCVKALMIFGLKNVPFERRVFLNDDEAGPISMVGRKVVPILEENGRYMPESMDIVSHIDGIGEPLLTGSIRPEIASWLKEGSRATYRLFLPRAVCTPLPEFATTSARAGFIRRKEESTGPFWEILADGSKEIAELNALLEKLAPLIQSPEAVNGTLSTDDIHLFAQLHSMSLIKGLRYPLEVEAYRQVMSEKSGVDLLDLFSV</sequence>
<dbReference type="SUPFAM" id="SSF47616">
    <property type="entry name" value="GST C-terminal domain-like"/>
    <property type="match status" value="1"/>
</dbReference>
<evidence type="ECO:0000259" key="1">
    <source>
        <dbReference type="Pfam" id="PF04399"/>
    </source>
</evidence>
<feature type="domain" description="GST N-terminal" evidence="2">
    <location>
        <begin position="8"/>
        <end position="74"/>
    </location>
</feature>
<dbReference type="CDD" id="cd03199">
    <property type="entry name" value="GST_C_GRX2"/>
    <property type="match status" value="1"/>
</dbReference>
<reference evidence="3" key="2">
    <citation type="submission" date="2020-11" db="EMBL/GenBank/DDBJ databases">
        <title>Description of novel Gluconobacter species.</title>
        <authorList>
            <person name="Cleenwerck I."/>
            <person name="Cnockaert M."/>
            <person name="Borremans W."/>
            <person name="Wieme A.D."/>
            <person name="De Vuyst L."/>
            <person name="Vandamme P."/>
        </authorList>
    </citation>
    <scope>NUCLEOTIDE SEQUENCE</scope>
    <source>
        <strain evidence="3">R71697</strain>
    </source>
</reference>
<dbReference type="Pfam" id="PF13417">
    <property type="entry name" value="GST_N_3"/>
    <property type="match status" value="1"/>
</dbReference>
<reference evidence="3" key="1">
    <citation type="submission" date="2020-04" db="EMBL/GenBank/DDBJ databases">
        <authorList>
            <person name="Sombolestani A."/>
        </authorList>
    </citation>
    <scope>NUCLEOTIDE SEQUENCE</scope>
    <source>
        <strain evidence="3">R71697</strain>
    </source>
</reference>
<comment type="caution">
    <text evidence="3">The sequence shown here is derived from an EMBL/GenBank/DDBJ whole genome shotgun (WGS) entry which is preliminary data.</text>
</comment>